<evidence type="ECO:0000256" key="2">
    <source>
        <dbReference type="SAM" id="Phobius"/>
    </source>
</evidence>
<sequence length="240" mass="27751">MDEKMNIDNLSEHINIRDCTSKYVPINDDNYQKVINWFKSCLTLSRDLDPAQRDEYELNLISNVKSALSSFFQQTELSLSTLIELEKEMTEMFESLTPPSGTRAKSDQCDELKEPICQSASPNPPCSEIEDAMKVLFRKLMWIAIASLILLLLLILILSTLCWLRKCIAYEMKESFACCPSKEDTNEECEEDGRRRRSSDTTAYPVRVWLNPFAKRPPVQAKKQAKILGNDREKNRWEPK</sequence>
<proteinExistence type="predicted"/>
<feature type="region of interest" description="Disordered" evidence="1">
    <location>
        <begin position="215"/>
        <end position="240"/>
    </location>
</feature>
<dbReference type="EMBL" id="WIXP02000004">
    <property type="protein sequence ID" value="KAF6212465.1"/>
    <property type="molecule type" value="Genomic_DNA"/>
</dbReference>
<evidence type="ECO:0000313" key="3">
    <source>
        <dbReference type="EMBL" id="KAF6212465.1"/>
    </source>
</evidence>
<keyword evidence="2" id="KW-0472">Membrane</keyword>
<gene>
    <name evidence="3" type="ORF">GE061_012988</name>
</gene>
<evidence type="ECO:0000256" key="1">
    <source>
        <dbReference type="SAM" id="MobiDB-lite"/>
    </source>
</evidence>
<organism evidence="3 4">
    <name type="scientific">Apolygus lucorum</name>
    <name type="common">Small green plant bug</name>
    <name type="synonym">Lygocoris lucorum</name>
    <dbReference type="NCBI Taxonomy" id="248454"/>
    <lineage>
        <taxon>Eukaryota</taxon>
        <taxon>Metazoa</taxon>
        <taxon>Ecdysozoa</taxon>
        <taxon>Arthropoda</taxon>
        <taxon>Hexapoda</taxon>
        <taxon>Insecta</taxon>
        <taxon>Pterygota</taxon>
        <taxon>Neoptera</taxon>
        <taxon>Paraneoptera</taxon>
        <taxon>Hemiptera</taxon>
        <taxon>Heteroptera</taxon>
        <taxon>Panheteroptera</taxon>
        <taxon>Cimicomorpha</taxon>
        <taxon>Miridae</taxon>
        <taxon>Mirini</taxon>
        <taxon>Apolygus</taxon>
    </lineage>
</organism>
<feature type="compositionally biased region" description="Basic and acidic residues" evidence="1">
    <location>
        <begin position="229"/>
        <end position="240"/>
    </location>
</feature>
<protein>
    <submittedName>
        <fullName evidence="3">Uncharacterized protein</fullName>
    </submittedName>
</protein>
<comment type="caution">
    <text evidence="3">The sequence shown here is derived from an EMBL/GenBank/DDBJ whole genome shotgun (WGS) entry which is preliminary data.</text>
</comment>
<name>A0A8S9XXX9_APOLU</name>
<keyword evidence="2" id="KW-0812">Transmembrane</keyword>
<evidence type="ECO:0000313" key="4">
    <source>
        <dbReference type="Proteomes" id="UP000466442"/>
    </source>
</evidence>
<reference evidence="3" key="1">
    <citation type="journal article" date="2021" name="Mol. Ecol. Resour.">
        <title>Apolygus lucorum genome provides insights into omnivorousness and mesophyll feeding.</title>
        <authorList>
            <person name="Liu Y."/>
            <person name="Liu H."/>
            <person name="Wang H."/>
            <person name="Huang T."/>
            <person name="Liu B."/>
            <person name="Yang B."/>
            <person name="Yin L."/>
            <person name="Li B."/>
            <person name="Zhang Y."/>
            <person name="Zhang S."/>
            <person name="Jiang F."/>
            <person name="Zhang X."/>
            <person name="Ren Y."/>
            <person name="Wang B."/>
            <person name="Wang S."/>
            <person name="Lu Y."/>
            <person name="Wu K."/>
            <person name="Fan W."/>
            <person name="Wang G."/>
        </authorList>
    </citation>
    <scope>NUCLEOTIDE SEQUENCE</scope>
    <source>
        <strain evidence="3">12Hb</strain>
    </source>
</reference>
<accession>A0A8S9XXX9</accession>
<dbReference type="AlphaFoldDB" id="A0A8S9XXX9"/>
<dbReference type="Proteomes" id="UP000466442">
    <property type="component" value="Unassembled WGS sequence"/>
</dbReference>
<keyword evidence="2" id="KW-1133">Transmembrane helix</keyword>
<keyword evidence="4" id="KW-1185">Reference proteome</keyword>
<dbReference type="OrthoDB" id="6624011at2759"/>
<feature type="transmembrane region" description="Helical" evidence="2">
    <location>
        <begin position="140"/>
        <end position="164"/>
    </location>
</feature>